<organism evidence="3">
    <name type="scientific">Naegleria gruberi</name>
    <name type="common">Amoeba</name>
    <dbReference type="NCBI Taxonomy" id="5762"/>
    <lineage>
        <taxon>Eukaryota</taxon>
        <taxon>Discoba</taxon>
        <taxon>Heterolobosea</taxon>
        <taxon>Tetramitia</taxon>
        <taxon>Eutetramitia</taxon>
        <taxon>Vahlkampfiidae</taxon>
        <taxon>Naegleria</taxon>
    </lineage>
</organism>
<dbReference type="KEGG" id="ngr:NAEGRDRAFT_49220"/>
<gene>
    <name evidence="2" type="ORF">NAEGRDRAFT_49220</name>
</gene>
<feature type="transmembrane region" description="Helical" evidence="1">
    <location>
        <begin position="38"/>
        <end position="63"/>
    </location>
</feature>
<sequence length="435" mass="50630">MPINEIRKNVKANQETTFTTKSSSLDSNMPTRRKIVKYLRLILLIGFIINFLSFISIAIISILSFQSSNFSLSTAIYKYGNAYLGYDEMELAEFLVLLTRKEKFIQRYYHSKNELNSSLSYAFQIISNENSSWIPTHEWFQIENHVMELVKSGNYSQAYSVSTSPEHKLADLRFIQFLDSVLAQLFQISETKEAEYMKYTTIDLVVVILCLGIAIPIVLLIFIGVIKLDRDSKKRLEKARAVSVIHSISDPFLRPKFRKCVENDELVCFEFLENVQLFKEKKRSIHSTIQSILDEMKKEMIPNDEEDDASSLNGISPLTLSPDLFLQIKSEDDQIKAIDIYNRFLNPKENQKHIKYKNHEKILEEINHQSNQDLLSTVFDQVQIEIAKKLIKSHELFSKSQSFSTQDIEDQLLSYRFEYLSIFKPEKRNSLFTSK</sequence>
<dbReference type="InParanoid" id="D2VFZ1"/>
<evidence type="ECO:0000313" key="3">
    <source>
        <dbReference type="Proteomes" id="UP000006671"/>
    </source>
</evidence>
<keyword evidence="1" id="KW-0812">Transmembrane</keyword>
<keyword evidence="3" id="KW-1185">Reference proteome</keyword>
<dbReference type="EMBL" id="GG738869">
    <property type="protein sequence ID" value="EFC44166.1"/>
    <property type="molecule type" value="Genomic_DNA"/>
</dbReference>
<accession>D2VFZ1</accession>
<proteinExistence type="predicted"/>
<protein>
    <submittedName>
        <fullName evidence="2">Predicted protein</fullName>
    </submittedName>
</protein>
<keyword evidence="1" id="KW-1133">Transmembrane helix</keyword>
<feature type="transmembrane region" description="Helical" evidence="1">
    <location>
        <begin position="204"/>
        <end position="226"/>
    </location>
</feature>
<evidence type="ECO:0000256" key="1">
    <source>
        <dbReference type="SAM" id="Phobius"/>
    </source>
</evidence>
<dbReference type="AlphaFoldDB" id="D2VFZ1"/>
<reference evidence="2 3" key="1">
    <citation type="journal article" date="2010" name="Cell">
        <title>The genome of Naegleria gruberi illuminates early eukaryotic versatility.</title>
        <authorList>
            <person name="Fritz-Laylin L.K."/>
            <person name="Prochnik S.E."/>
            <person name="Ginger M.L."/>
            <person name="Dacks J.B."/>
            <person name="Carpenter M.L."/>
            <person name="Field M.C."/>
            <person name="Kuo A."/>
            <person name="Paredez A."/>
            <person name="Chapman J."/>
            <person name="Pham J."/>
            <person name="Shu S."/>
            <person name="Neupane R."/>
            <person name="Cipriano M."/>
            <person name="Mancuso J."/>
            <person name="Tu H."/>
            <person name="Salamov A."/>
            <person name="Lindquist E."/>
            <person name="Shapiro H."/>
            <person name="Lucas S."/>
            <person name="Grigoriev I.V."/>
            <person name="Cande W.Z."/>
            <person name="Fulton C."/>
            <person name="Rokhsar D.S."/>
            <person name="Dawson S.C."/>
        </authorList>
    </citation>
    <scope>NUCLEOTIDE SEQUENCE [LARGE SCALE GENOMIC DNA]</scope>
    <source>
        <strain evidence="2 3">NEG-M</strain>
    </source>
</reference>
<dbReference type="Proteomes" id="UP000006671">
    <property type="component" value="Unassembled WGS sequence"/>
</dbReference>
<dbReference type="GeneID" id="8848082"/>
<dbReference type="RefSeq" id="XP_002676910.1">
    <property type="nucleotide sequence ID" value="XM_002676864.1"/>
</dbReference>
<evidence type="ECO:0000313" key="2">
    <source>
        <dbReference type="EMBL" id="EFC44166.1"/>
    </source>
</evidence>
<keyword evidence="1" id="KW-0472">Membrane</keyword>
<name>D2VFZ1_NAEGR</name>
<dbReference type="VEuPathDB" id="AmoebaDB:NAEGRDRAFT_49220"/>